<dbReference type="AlphaFoldDB" id="A0A7U7J0U1"/>
<protein>
    <submittedName>
        <fullName evidence="1">Uncharacterized protein</fullName>
    </submittedName>
</protein>
<comment type="caution">
    <text evidence="1">The sequence shown here is derived from an EMBL/GenBank/DDBJ whole genome shotgun (WGS) entry which is preliminary data.</text>
</comment>
<evidence type="ECO:0000313" key="1">
    <source>
        <dbReference type="EMBL" id="CDG33412.1"/>
    </source>
</evidence>
<sequence>MTQGREGAAVMMSLLQKTFLPYFCLPQYSDRRKHWQAVAGPGFF</sequence>
<reference evidence="1 2" key="1">
    <citation type="journal article" date="2014" name="Genome Biol. Evol.">
        <title>Acetic acid bacteria genomes reveal functional traits for adaptation to life in insect guts.</title>
        <authorList>
            <person name="Chouaia B."/>
            <person name="Gaiarsa S."/>
            <person name="Crotti E."/>
            <person name="Comandatore F."/>
            <person name="Degli Esposti M."/>
            <person name="Ricci I."/>
            <person name="Alma A."/>
            <person name="Favia G."/>
            <person name="Bandi C."/>
            <person name="Daffonchio D."/>
        </authorList>
    </citation>
    <scope>NUCLEOTIDE SEQUENCE [LARGE SCALE GENOMIC DNA]</scope>
    <source>
        <strain evidence="2">AM169</strain>
    </source>
</reference>
<organism evidence="1 2">
    <name type="scientific">Parasaccharibacter apium</name>
    <dbReference type="NCBI Taxonomy" id="1510841"/>
    <lineage>
        <taxon>Bacteria</taxon>
        <taxon>Pseudomonadati</taxon>
        <taxon>Pseudomonadota</taxon>
        <taxon>Alphaproteobacteria</taxon>
        <taxon>Acetobacterales</taxon>
        <taxon>Acetobacteraceae</taxon>
        <taxon>Parasaccharibacter</taxon>
    </lineage>
</organism>
<accession>A0A7U7J0U1</accession>
<dbReference type="EMBL" id="CBLY010000004">
    <property type="protein sequence ID" value="CDG33412.1"/>
    <property type="molecule type" value="Genomic_DNA"/>
</dbReference>
<reference evidence="1 2" key="2">
    <citation type="journal article" date="2014" name="PLoS ONE">
        <title>Evolution of mitochondria reconstructed from the energy metabolism of living bacteria.</title>
        <authorList>
            <person name="Degli Esposti M."/>
            <person name="Chouaia B."/>
            <person name="Comandatore F."/>
            <person name="Crotti E."/>
            <person name="Sassera D."/>
            <person name="Lievens P.M."/>
            <person name="Daffonchio D."/>
            <person name="Bandi C."/>
        </authorList>
    </citation>
    <scope>NUCLEOTIDE SEQUENCE [LARGE SCALE GENOMIC DNA]</scope>
    <source>
        <strain evidence="2">AM169</strain>
    </source>
</reference>
<gene>
    <name evidence="1" type="ORF">SACS_0674</name>
</gene>
<name>A0A7U7J0U1_9PROT</name>
<proteinExistence type="predicted"/>
<dbReference type="Proteomes" id="UP000027590">
    <property type="component" value="Unassembled WGS sequence"/>
</dbReference>
<evidence type="ECO:0000313" key="2">
    <source>
        <dbReference type="Proteomes" id="UP000027590"/>
    </source>
</evidence>